<dbReference type="GO" id="GO:0019750">
    <property type="term" value="P:chloroplast localization"/>
    <property type="evidence" value="ECO:0007669"/>
    <property type="project" value="UniProtKB-ARBA"/>
</dbReference>
<dbReference type="RefSeq" id="XP_027335938.1">
    <property type="nucleotide sequence ID" value="XM_027480137.1"/>
</dbReference>
<dbReference type="PANTHER" id="PTHR12601:SF17">
    <property type="entry name" value="PROTEIN REDUCED CHLOROPLAST COVERAGE 1"/>
    <property type="match status" value="1"/>
</dbReference>
<evidence type="ECO:0000256" key="1">
    <source>
        <dbReference type="ARBA" id="ARBA00004123"/>
    </source>
</evidence>
<dbReference type="InterPro" id="IPR019734">
    <property type="entry name" value="TPR_rpt"/>
</dbReference>
<feature type="compositionally biased region" description="Polar residues" evidence="8">
    <location>
        <begin position="621"/>
        <end position="641"/>
    </location>
</feature>
<dbReference type="InterPro" id="IPR023231">
    <property type="entry name" value="GSKIP_dom_sf"/>
</dbReference>
<dbReference type="FunFam" id="1.25.40.10:FF:000024">
    <property type="entry name" value="Tetratricopeptide repeat (TPR)-like superfamily protein"/>
    <property type="match status" value="1"/>
</dbReference>
<dbReference type="InterPro" id="IPR033646">
    <property type="entry name" value="CLU-central"/>
</dbReference>
<dbReference type="Pfam" id="PF13424">
    <property type="entry name" value="TPR_12"/>
    <property type="match status" value="2"/>
</dbReference>
<dbReference type="GO" id="GO:0003729">
    <property type="term" value="F:mRNA binding"/>
    <property type="evidence" value="ECO:0007669"/>
    <property type="project" value="UniProtKB-ARBA"/>
</dbReference>
<feature type="region of interest" description="Disordered" evidence="8">
    <location>
        <begin position="1726"/>
        <end position="1781"/>
    </location>
</feature>
<comment type="subcellular location">
    <subcellularLocation>
        <location evidence="2">Cytoplasm</location>
        <location evidence="2">Cytosol</location>
    </subcellularLocation>
    <subcellularLocation>
        <location evidence="1">Nucleus</location>
    </subcellularLocation>
</comment>
<dbReference type="KEGG" id="aprc:113849901"/>
<feature type="compositionally biased region" description="Polar residues" evidence="8">
    <location>
        <begin position="1741"/>
        <end position="1764"/>
    </location>
</feature>
<name>A0A8B8JZ23_ABRPR</name>
<evidence type="ECO:0000256" key="2">
    <source>
        <dbReference type="ARBA" id="ARBA00004514"/>
    </source>
</evidence>
<feature type="region of interest" description="Disordered" evidence="8">
    <location>
        <begin position="1488"/>
        <end position="1518"/>
    </location>
</feature>
<dbReference type="OrthoDB" id="1414216at2759"/>
<dbReference type="SMART" id="SM00028">
    <property type="entry name" value="TPR"/>
    <property type="match status" value="3"/>
</dbReference>
<evidence type="ECO:0000313" key="10">
    <source>
        <dbReference type="Proteomes" id="UP000694853"/>
    </source>
</evidence>
<feature type="region of interest" description="Disordered" evidence="8">
    <location>
        <begin position="125"/>
        <end position="155"/>
    </location>
</feature>
<dbReference type="Gene3D" id="1.25.40.10">
    <property type="entry name" value="Tetratricopeptide repeat domain"/>
    <property type="match status" value="2"/>
</dbReference>
<feature type="compositionally biased region" description="Basic and acidic residues" evidence="8">
    <location>
        <begin position="1726"/>
        <end position="1737"/>
    </location>
</feature>
<feature type="compositionally biased region" description="Polar residues" evidence="8">
    <location>
        <begin position="1183"/>
        <end position="1197"/>
    </location>
</feature>
<dbReference type="InterPro" id="IPR011990">
    <property type="entry name" value="TPR-like_helical_dom_sf"/>
</dbReference>
<evidence type="ECO:0000256" key="5">
    <source>
        <dbReference type="ARBA" id="ARBA00022803"/>
    </source>
</evidence>
<feature type="region of interest" description="Disordered" evidence="8">
    <location>
        <begin position="569"/>
        <end position="641"/>
    </location>
</feature>
<organism evidence="10 11">
    <name type="scientific">Abrus precatorius</name>
    <name type="common">Indian licorice</name>
    <name type="synonym">Glycine abrus</name>
    <dbReference type="NCBI Taxonomy" id="3816"/>
    <lineage>
        <taxon>Eukaryota</taxon>
        <taxon>Viridiplantae</taxon>
        <taxon>Streptophyta</taxon>
        <taxon>Embryophyta</taxon>
        <taxon>Tracheophyta</taxon>
        <taxon>Spermatophyta</taxon>
        <taxon>Magnoliopsida</taxon>
        <taxon>eudicotyledons</taxon>
        <taxon>Gunneridae</taxon>
        <taxon>Pentapetalae</taxon>
        <taxon>rosids</taxon>
        <taxon>fabids</taxon>
        <taxon>Fabales</taxon>
        <taxon>Fabaceae</taxon>
        <taxon>Papilionoideae</taxon>
        <taxon>50 kb inversion clade</taxon>
        <taxon>NPAAA clade</taxon>
        <taxon>indigoferoid/millettioid clade</taxon>
        <taxon>Abreae</taxon>
        <taxon>Abrus</taxon>
    </lineage>
</organism>
<keyword evidence="3" id="KW-0963">Cytoplasm</keyword>
<dbReference type="Proteomes" id="UP000694853">
    <property type="component" value="Unplaced"/>
</dbReference>
<dbReference type="CDD" id="cd15466">
    <property type="entry name" value="CLU-central"/>
    <property type="match status" value="1"/>
</dbReference>
<dbReference type="PANTHER" id="PTHR12601">
    <property type="entry name" value="EUKARYOTIC TRANSLATION INITIATION FACTOR 3 SUBUNIT EIF-3"/>
    <property type="match status" value="1"/>
</dbReference>
<gene>
    <name evidence="11 12" type="primary">LOC113849901</name>
</gene>
<evidence type="ECO:0000256" key="7">
    <source>
        <dbReference type="PROSITE-ProRule" id="PRU00339"/>
    </source>
</evidence>
<accession>A0A8B8JZ23</accession>
<keyword evidence="4" id="KW-0677">Repeat</keyword>
<reference evidence="10" key="1">
    <citation type="journal article" date="2019" name="Toxins">
        <title>Detection of Abrin-Like and Prepropulchellin-Like Toxin Genes and Transcripts Using Whole Genome Sequencing and Full-Length Transcript Sequencing of Abrus precatorius.</title>
        <authorList>
            <person name="Hovde B.T."/>
            <person name="Daligault H.E."/>
            <person name="Hanschen E.R."/>
            <person name="Kunde Y.A."/>
            <person name="Johnson M.B."/>
            <person name="Starkenburg S.R."/>
            <person name="Johnson S.L."/>
        </authorList>
    </citation>
    <scope>NUCLEOTIDE SEQUENCE [LARGE SCALE GENOMIC DNA]</scope>
</reference>
<dbReference type="SUPFAM" id="SSF103107">
    <property type="entry name" value="Hypothetical protein c14orf129, hspc210"/>
    <property type="match status" value="1"/>
</dbReference>
<dbReference type="SUPFAM" id="SSF48452">
    <property type="entry name" value="TPR-like"/>
    <property type="match status" value="2"/>
</dbReference>
<dbReference type="GeneID" id="113849901"/>
<feature type="compositionally biased region" description="Basic and acidic residues" evidence="8">
    <location>
        <begin position="1160"/>
        <end position="1169"/>
    </location>
</feature>
<keyword evidence="10" id="KW-1185">Reference proteome</keyword>
<evidence type="ECO:0000313" key="12">
    <source>
        <dbReference type="RefSeq" id="XP_027335940.1"/>
    </source>
</evidence>
<evidence type="ECO:0000256" key="8">
    <source>
        <dbReference type="SAM" id="MobiDB-lite"/>
    </source>
</evidence>
<evidence type="ECO:0000313" key="11">
    <source>
        <dbReference type="RefSeq" id="XP_027335938.1"/>
    </source>
</evidence>
<feature type="domain" description="Clu" evidence="9">
    <location>
        <begin position="301"/>
        <end position="578"/>
    </location>
</feature>
<dbReference type="PROSITE" id="PS51823">
    <property type="entry name" value="CLU"/>
    <property type="match status" value="1"/>
</dbReference>
<evidence type="ECO:0000256" key="4">
    <source>
        <dbReference type="ARBA" id="ARBA00022737"/>
    </source>
</evidence>
<dbReference type="InterPro" id="IPR027523">
    <property type="entry name" value="CLU_prot"/>
</dbReference>
<dbReference type="GO" id="GO:0005634">
    <property type="term" value="C:nucleus"/>
    <property type="evidence" value="ECO:0007669"/>
    <property type="project" value="UniProtKB-SubCell"/>
</dbReference>
<feature type="compositionally biased region" description="Basic and acidic residues" evidence="8">
    <location>
        <begin position="1127"/>
        <end position="1136"/>
    </location>
</feature>
<sequence length="1845" mass="203298">MAPRNSRGKAKGEKKKKEEKVLPVVLDITVNLPDETRVVLKGISTDRIIDVRRLLSVNTETCFITNFSLSHEVRGARLKDTGDVSALKPCVLTLVEEDYDEDRAVAHVRRLLDIVACTTSFGPSSLPPPKNAAATVPKSGTPQSPPAKQPPKDAVAAADVDGEISHSCPKLENFYEFFSLSHLTAPLQYVKKASRRRVEEISEADHLFSLDVKLCNGKVVHVEACRKGFYSVGKHRILCHNLVDLLRQHSRAFDDAFDDLLKAFSERNKFGNLPYGFRANTWLVPPVATQSPSSFPPLPVEDETWGGNGGGLGRDGKYDLVPWANEFSSIASMPCKTAEERQVRDRKAFLLHSLFVDVAIFRAIRAVRHVMEEPNFNCSVAENDISYTERVGDLSIKVWKDGSVASCKIDTKIDGVEATGVNQKDIVERNLLKGITADENTAAHDVTTLGVINVRYCGYVVVVKVEGGINETVNSPSHQNTELYDQPEGGANALNINSLRLLLHNTTTPENNKPMTQIQTFESEELGGSHACVERLIKESLAKLEEEEPGIDYFVRWELGACWIQHLQDQNSTEKDKKPSLEEAKNEMRVEGLGKPLKALKTYKKKSNSSNPNSASEYSKFNQEAESTSFPSAESQHETSAAENELVLKRILSEEAFGRLKESGTGLHCKSMQDLIDLSRKYYTDVALPKLVADFGSLELSPVDGRTLTDFMHTRGLRMRSLGHVVKLSEKLSHVQSLCIHEMIVRAFKHILRAVISAVDKEKMASSIAGALNLLLGVPENRESDEVYPSVWKWLELFLKKRFDWDLNRLNYKDVRKFAILRGLCHKVGIELVPRDFDMDSAIPFHKSDIVSLVPVHKQAACSSADGRQLLESSKTALDKGKLEDAVTYGTKALAKLVAVCGPYHRMTAGAYSLLAVVLYHTGDFNQATIYQQKALDINERELGLDHPDTMKSYGDLAVFYYRLQHTELALKYVKRALYLLHLTCGSSHPNTAATYINVAMMEEGLGNVHVALRYLHKALKCNQRLLGADHIQTAASYHAIAIALSLMEAYPLSVQHEQTTLQILRAKLGPDDLRTQDAAAWLEYFESKAFEQQEAARNGTRKPDASIASKGHLSVSDLLDYINPNHDAKGRDAASKRRSQITKVRATSYKTIGTTSSDESSKEIRKDASDEEELPIPESVGNADSEQESNSAPDSEQTILTKISDEKPQIYGEILSEAHADGEDGWQPVQRPRSIGSYIRRLKQRRATLGKVYSYQKNVDVSTEYPLARSANQNSRYFFLKKRTISHVGYTDNHNVNITQGTKFGRKVVKAVTYRVKSMPLTSKTCANETIENGDKLFNSLSESDPNDVNPAKNSIVSIGKSPSYKEVALAPPGTISKLQVYNPQGEIPVSCEHNDGKNEEEDIEADRNVNLTLKEVNDTVKEKYDDSLSDSVDDSQDGAEVAIEGNEETHFIDAVQGNSRTDEGQSGDIEGQGAVDKSLLIHAVDNPEDSYKQEFDVSNSSGSSEPSDSTNTISQSGEDLRVNLSPSSQSNIGSIPYKKLSASAAPFNPSPAIARAAPIAMNMPLPSGPAAVPAIGPWPVNMNVHPGPANVLPTVTPMCSSAHHAYPSPPPTPNMIQPLPFIYPPYTQPQSVSNSNFPVTSSAFHGNHFTWQCNLNPTISKFGPSAVWPGCHPVEFPLPIPMVEPIPDPISESQVLFHGSESPGSASVLPEDIDNVGDYNKEVESLESERSENEAVRVSSETVKQNGTPNFHGTENTGSNPDHNIGSTGNTSSSETNMDGEKTFSILIRGRRNRKQTLRMPISLLTRPHGSQSFKVIYNRVVRGSHATKSINLSSNKDCTATA</sequence>
<dbReference type="InterPro" id="IPR025697">
    <property type="entry name" value="CLU_dom"/>
</dbReference>
<dbReference type="Pfam" id="PF12807">
    <property type="entry name" value="eIF3_p135"/>
    <property type="match status" value="1"/>
</dbReference>
<feature type="repeat" description="TPR" evidence="7">
    <location>
        <begin position="909"/>
        <end position="942"/>
    </location>
</feature>
<evidence type="ECO:0000256" key="3">
    <source>
        <dbReference type="ARBA" id="ARBA00022490"/>
    </source>
</evidence>
<evidence type="ECO:0000256" key="6">
    <source>
        <dbReference type="ARBA" id="ARBA00023242"/>
    </source>
</evidence>
<dbReference type="GO" id="GO:0005829">
    <property type="term" value="C:cytosol"/>
    <property type="evidence" value="ECO:0007669"/>
    <property type="project" value="UniProtKB-SubCell"/>
</dbReference>
<feature type="compositionally biased region" description="Polar residues" evidence="8">
    <location>
        <begin position="1149"/>
        <end position="1159"/>
    </location>
</feature>
<dbReference type="RefSeq" id="XP_027335940.1">
    <property type="nucleotide sequence ID" value="XM_027480139.1"/>
</dbReference>
<feature type="compositionally biased region" description="Basic and acidic residues" evidence="8">
    <location>
        <begin position="572"/>
        <end position="592"/>
    </location>
</feature>
<keyword evidence="5 7" id="KW-0802">TPR repeat</keyword>
<protein>
    <submittedName>
        <fullName evidence="11 12">Protein TSS-like</fullName>
    </submittedName>
</protein>
<dbReference type="InterPro" id="IPR028275">
    <property type="entry name" value="CLU_N"/>
</dbReference>
<reference evidence="11 12" key="2">
    <citation type="submission" date="2025-04" db="UniProtKB">
        <authorList>
            <consortium name="RefSeq"/>
        </authorList>
    </citation>
    <scope>IDENTIFICATION</scope>
    <source>
        <tissue evidence="11 12">Young leaves</tissue>
    </source>
</reference>
<feature type="compositionally biased region" description="Low complexity" evidence="8">
    <location>
        <begin position="1500"/>
        <end position="1511"/>
    </location>
</feature>
<feature type="region of interest" description="Disordered" evidence="8">
    <location>
        <begin position="1127"/>
        <end position="1197"/>
    </location>
</feature>
<evidence type="ECO:0000259" key="9">
    <source>
        <dbReference type="PROSITE" id="PS51823"/>
    </source>
</evidence>
<keyword evidence="6" id="KW-0539">Nucleus</keyword>
<feature type="compositionally biased region" description="Low complexity" evidence="8">
    <location>
        <begin position="1768"/>
        <end position="1779"/>
    </location>
</feature>
<dbReference type="Pfam" id="PF15044">
    <property type="entry name" value="CLU_N"/>
    <property type="match status" value="1"/>
</dbReference>
<dbReference type="PROSITE" id="PS50005">
    <property type="entry name" value="TPR"/>
    <property type="match status" value="1"/>
</dbReference>
<feature type="compositionally biased region" description="Low complexity" evidence="8">
    <location>
        <begin position="608"/>
        <end position="620"/>
    </location>
</feature>
<proteinExistence type="predicted"/>